<dbReference type="Proteomes" id="UP000194137">
    <property type="component" value="Chromosome"/>
</dbReference>
<dbReference type="AlphaFoldDB" id="A0A1W6ZQN9"/>
<dbReference type="RefSeq" id="WP_086087976.1">
    <property type="nucleotide sequence ID" value="NZ_CP021112.1"/>
</dbReference>
<proteinExistence type="predicted"/>
<sequence>MTLGTVLVIILILILIGAIPNWGYSRGWGYGPSGIVGVILVIVLILLLLGRL</sequence>
<dbReference type="Pfam" id="PF11752">
    <property type="entry name" value="DUF3309"/>
    <property type="match status" value="1"/>
</dbReference>
<name>A0A1W6ZQN9_9HYPH</name>
<gene>
    <name evidence="1" type="ORF">CAK95_11085</name>
</gene>
<dbReference type="EMBL" id="CP021112">
    <property type="protein sequence ID" value="ARP99567.1"/>
    <property type="molecule type" value="Genomic_DNA"/>
</dbReference>
<accession>A0A1W6ZQN9</accession>
<reference evidence="1 2" key="1">
    <citation type="submission" date="2017-05" db="EMBL/GenBank/DDBJ databases">
        <title>Full genome sequence of Pseudorhodoplanes sinuspersici.</title>
        <authorList>
            <person name="Dastgheib S.M.M."/>
            <person name="Shavandi M."/>
            <person name="Tirandaz H."/>
        </authorList>
    </citation>
    <scope>NUCLEOTIDE SEQUENCE [LARGE SCALE GENOMIC DNA]</scope>
    <source>
        <strain evidence="1 2">RIPI110</strain>
    </source>
</reference>
<organism evidence="1 2">
    <name type="scientific">Pseudorhodoplanes sinuspersici</name>
    <dbReference type="NCBI Taxonomy" id="1235591"/>
    <lineage>
        <taxon>Bacteria</taxon>
        <taxon>Pseudomonadati</taxon>
        <taxon>Pseudomonadota</taxon>
        <taxon>Alphaproteobacteria</taxon>
        <taxon>Hyphomicrobiales</taxon>
        <taxon>Pseudorhodoplanes</taxon>
    </lineage>
</organism>
<keyword evidence="2" id="KW-1185">Reference proteome</keyword>
<evidence type="ECO:0000313" key="2">
    <source>
        <dbReference type="Proteomes" id="UP000194137"/>
    </source>
</evidence>
<evidence type="ECO:0000313" key="1">
    <source>
        <dbReference type="EMBL" id="ARP99567.1"/>
    </source>
</evidence>
<protein>
    <submittedName>
        <fullName evidence="1">DUF3309 domain-containing protein</fullName>
    </submittedName>
</protein>
<dbReference type="InterPro" id="IPR021738">
    <property type="entry name" value="DUF3309"/>
</dbReference>
<dbReference type="KEGG" id="psin:CAK95_11085"/>